<accession>A0A917VA51</accession>
<keyword evidence="1" id="KW-0812">Transmembrane</keyword>
<comment type="caution">
    <text evidence="2">The sequence shown here is derived from an EMBL/GenBank/DDBJ whole genome shotgun (WGS) entry which is preliminary data.</text>
</comment>
<name>A0A917VA51_9HYPH</name>
<evidence type="ECO:0000256" key="1">
    <source>
        <dbReference type="SAM" id="Phobius"/>
    </source>
</evidence>
<organism evidence="2 3">
    <name type="scientific">Salinarimonas ramus</name>
    <dbReference type="NCBI Taxonomy" id="690164"/>
    <lineage>
        <taxon>Bacteria</taxon>
        <taxon>Pseudomonadati</taxon>
        <taxon>Pseudomonadota</taxon>
        <taxon>Alphaproteobacteria</taxon>
        <taxon>Hyphomicrobiales</taxon>
        <taxon>Salinarimonadaceae</taxon>
        <taxon>Salinarimonas</taxon>
    </lineage>
</organism>
<sequence>MRMQQGWGDHMNGWMTDHMGGWMWGMGLWGLVLVVLVILLIAALIKYLRS</sequence>
<keyword evidence="3" id="KW-1185">Reference proteome</keyword>
<evidence type="ECO:0000313" key="3">
    <source>
        <dbReference type="Proteomes" id="UP000600449"/>
    </source>
</evidence>
<keyword evidence="1" id="KW-0472">Membrane</keyword>
<dbReference type="Proteomes" id="UP000600449">
    <property type="component" value="Unassembled WGS sequence"/>
</dbReference>
<dbReference type="AlphaFoldDB" id="A0A917VA51"/>
<protein>
    <submittedName>
        <fullName evidence="2">Uncharacterized protein</fullName>
    </submittedName>
</protein>
<gene>
    <name evidence="2" type="ORF">GCM10011322_46940</name>
</gene>
<evidence type="ECO:0000313" key="2">
    <source>
        <dbReference type="EMBL" id="GGK54786.1"/>
    </source>
</evidence>
<proteinExistence type="predicted"/>
<keyword evidence="1" id="KW-1133">Transmembrane helix</keyword>
<dbReference type="EMBL" id="BMMF01000020">
    <property type="protein sequence ID" value="GGK54786.1"/>
    <property type="molecule type" value="Genomic_DNA"/>
</dbReference>
<reference evidence="2 3" key="1">
    <citation type="journal article" date="2014" name="Int. J. Syst. Evol. Microbiol.">
        <title>Complete genome sequence of Corynebacterium casei LMG S-19264T (=DSM 44701T), isolated from a smear-ripened cheese.</title>
        <authorList>
            <consortium name="US DOE Joint Genome Institute (JGI-PGF)"/>
            <person name="Walter F."/>
            <person name="Albersmeier A."/>
            <person name="Kalinowski J."/>
            <person name="Ruckert C."/>
        </authorList>
    </citation>
    <scope>NUCLEOTIDE SEQUENCE [LARGE SCALE GENOMIC DNA]</scope>
    <source>
        <strain evidence="2 3">CGMCC 1.9161</strain>
    </source>
</reference>
<dbReference type="RefSeq" id="WP_188915736.1">
    <property type="nucleotide sequence ID" value="NZ_BMMF01000020.1"/>
</dbReference>
<feature type="transmembrane region" description="Helical" evidence="1">
    <location>
        <begin position="22"/>
        <end position="45"/>
    </location>
</feature>